<dbReference type="Gramene" id="scaffold_103751.1">
    <property type="protein sequence ID" value="scaffold_103751.1"/>
    <property type="gene ID" value="scaffold_103751.1"/>
</dbReference>
<evidence type="ECO:0000313" key="5">
    <source>
        <dbReference type="Proteomes" id="UP000008694"/>
    </source>
</evidence>
<dbReference type="InterPro" id="IPR013209">
    <property type="entry name" value="LNS2"/>
</dbReference>
<name>D7KJ98_ARALL</name>
<gene>
    <name evidence="4" type="ORF">ARALYDRAFT_890957</name>
    <name evidence="3" type="ORF">ARALYDRAFT_902265</name>
    <name evidence="2" type="ORF">ARALYDRAFT_911506</name>
</gene>
<reference evidence="4" key="1">
    <citation type="submission" date="2009-11" db="EMBL/GenBank/DDBJ databases">
        <authorList>
            <consortium name="US DOE Joint Genome Institute (JGI-PGF)"/>
            <person name="Ottilar R."/>
            <person name="Schmutz J."/>
            <person name="Salamov A."/>
            <person name="Cheng J.F."/>
            <person name="Lucas S."/>
            <person name="Pitluck S."/>
            <person name="Gundlach H."/>
            <person name="Guo Y."/>
            <person name="Haberer G."/>
            <person name="Nasrallah J."/>
            <person name="Mayer K.F.X."/>
            <person name="van de Peer Y."/>
            <person name="Weigel D."/>
            <person name="Grigoriev I.V."/>
        </authorList>
    </citation>
    <scope>NUCLEOTIDE SEQUENCE</scope>
</reference>
<dbReference type="Proteomes" id="UP000008694">
    <property type="component" value="Unassembled WGS sequence"/>
</dbReference>
<feature type="domain" description="Lipin/Ned1/Smp2 (LNS2)" evidence="1">
    <location>
        <begin position="9"/>
        <end position="67"/>
    </location>
</feature>
<sequence>MDLTLCCTLLWIFQENGYQLLFLSARAIVQAYLTRSFLNNLKQDGKALPNGHVVISPDGLFLALYREG</sequence>
<dbReference type="EMBL" id="GL348718">
    <property type="protein sequence ID" value="EFH48862.1"/>
    <property type="molecule type" value="Genomic_DNA"/>
</dbReference>
<organism evidence="5">
    <name type="scientific">Arabidopsis lyrata subsp. lyrata</name>
    <name type="common">Lyre-leaved rock-cress</name>
    <dbReference type="NCBI Taxonomy" id="81972"/>
    <lineage>
        <taxon>Eukaryota</taxon>
        <taxon>Viridiplantae</taxon>
        <taxon>Streptophyta</taxon>
        <taxon>Embryophyta</taxon>
        <taxon>Tracheophyta</taxon>
        <taxon>Spermatophyta</taxon>
        <taxon>Magnoliopsida</taxon>
        <taxon>eudicotyledons</taxon>
        <taxon>Gunneridae</taxon>
        <taxon>Pentapetalae</taxon>
        <taxon>rosids</taxon>
        <taxon>malvids</taxon>
        <taxon>Brassicales</taxon>
        <taxon>Brassicaceae</taxon>
        <taxon>Camelineae</taxon>
        <taxon>Arabidopsis</taxon>
    </lineage>
</organism>
<keyword evidence="5" id="KW-1185">Reference proteome</keyword>
<evidence type="ECO:0000313" key="2">
    <source>
        <dbReference type="EMBL" id="EFH48862.1"/>
    </source>
</evidence>
<dbReference type="Gramene" id="scaffold_603563.1">
    <property type="protein sequence ID" value="scaffold_603563.1"/>
    <property type="gene ID" value="scaffold_603563.1"/>
</dbReference>
<dbReference type="EMBL" id="GL348713">
    <property type="protein sequence ID" value="EFH67316.1"/>
    <property type="molecule type" value="Genomic_DNA"/>
</dbReference>
<evidence type="ECO:0000313" key="4">
    <source>
        <dbReference type="EMBL" id="EFH67316.1"/>
    </source>
</evidence>
<proteinExistence type="predicted"/>
<dbReference type="GO" id="GO:0008195">
    <property type="term" value="F:phosphatidate phosphatase activity"/>
    <property type="evidence" value="ECO:0007669"/>
    <property type="project" value="TreeGrafter"/>
</dbReference>
<evidence type="ECO:0000259" key="1">
    <source>
        <dbReference type="Pfam" id="PF08235"/>
    </source>
</evidence>
<reference evidence="5" key="3">
    <citation type="journal article" date="2011" name="Nat. Genet.">
        <title>The Arabidopsis lyrata genome sequence and the basis of rapid genome size change.</title>
        <authorList>
            <person name="Hu T.T."/>
            <person name="Pattyn P."/>
            <person name="Bakker E.G."/>
            <person name="Cao J."/>
            <person name="Cheng J.-F."/>
            <person name="Clark R.M."/>
            <person name="Fahlgren N."/>
            <person name="Fawcett J.A."/>
            <person name="Grimwood J."/>
            <person name="Gundlach H."/>
            <person name="Haberer G."/>
            <person name="Hollister J.D."/>
            <person name="Ossowski S."/>
            <person name="Ottilar R.P."/>
            <person name="Salamov A.A."/>
            <person name="Schneeberger K."/>
            <person name="Spannagl M."/>
            <person name="Wang X."/>
            <person name="Yang L."/>
            <person name="Nasrallah M.E."/>
            <person name="Bergelson J."/>
            <person name="Carrington J.C."/>
            <person name="Gaut B.S."/>
            <person name="Schmutz J."/>
            <person name="Mayer K.F.X."/>
            <person name="Van de Peer Y."/>
            <person name="Grigoriev I.V."/>
            <person name="Nordborg M."/>
            <person name="Weigel D."/>
            <person name="Guo Y.-L."/>
        </authorList>
    </citation>
    <scope>NUCLEOTIDE SEQUENCE [LARGE SCALE GENOMIC DNA]</scope>
    <source>
        <strain evidence="5">cv. MN47</strain>
    </source>
</reference>
<dbReference type="STRING" id="81972.D7KJ98"/>
<dbReference type="Pfam" id="PF08235">
    <property type="entry name" value="LNS2"/>
    <property type="match status" value="1"/>
</dbReference>
<accession>D7KJ98</accession>
<dbReference type="InterPro" id="IPR026058">
    <property type="entry name" value="LIPIN"/>
</dbReference>
<protein>
    <recommendedName>
        <fullName evidence="1">Lipin/Ned1/Smp2 (LNS2) domain-containing protein</fullName>
    </recommendedName>
</protein>
<reference evidence="4" key="2">
    <citation type="submission" date="2010-06" db="EMBL/GenBank/DDBJ databases">
        <title>The basis of rapid genome size change in Arabidopsis.</title>
        <authorList>
            <consortium name="US DOE Joint Genome Institute (JGI-PGF)"/>
            <person name="Bakker E."/>
            <person name="Bergelson J."/>
            <person name="Cheng J.Fang."/>
            <person name="Clark R.M."/>
            <person name="Fawcett J."/>
            <person name="Gaut B."/>
            <person name="Grigoriev I."/>
            <person name="Gundlach H."/>
            <person name="Guo Y."/>
            <person name="Haberer G."/>
            <person name="Hollister J."/>
            <person name="Hu T.T."/>
            <person name="Mayer K.F.X."/>
            <person name="Nasrallah J."/>
            <person name="Nordborg M."/>
            <person name="Otillar R."/>
            <person name="Pattyn P."/>
            <person name="Schmutz J."/>
            <person name="Spannagl M."/>
            <person name="van de Peer Y."/>
            <person name="Wang X."/>
            <person name="Weigel D."/>
            <person name="Yang L."/>
        </authorList>
    </citation>
    <scope>NUCLEOTIDE SEQUENCE</scope>
</reference>
<dbReference type="AlphaFoldDB" id="D7KJ98"/>
<dbReference type="PANTHER" id="PTHR12181:SF59">
    <property type="entry name" value="PHOSPHATIDATE PHOSPHATASE PAH1"/>
    <property type="match status" value="1"/>
</dbReference>
<dbReference type="eggNOG" id="KOG2116">
    <property type="taxonomic scope" value="Eukaryota"/>
</dbReference>
<dbReference type="Gramene" id="scaffold_401766.1">
    <property type="protein sequence ID" value="scaffold_401766.1"/>
    <property type="gene ID" value="scaffold_401766.1"/>
</dbReference>
<dbReference type="EMBL" id="GL348716">
    <property type="protein sequence ID" value="EFH55628.1"/>
    <property type="molecule type" value="Genomic_DNA"/>
</dbReference>
<dbReference type="PANTHER" id="PTHR12181">
    <property type="entry name" value="LIPIN"/>
    <property type="match status" value="1"/>
</dbReference>
<dbReference type="HOGENOM" id="CLU_2797431_0_0_1"/>
<evidence type="ECO:0000313" key="3">
    <source>
        <dbReference type="EMBL" id="EFH55628.1"/>
    </source>
</evidence>